<comment type="similarity">
    <text evidence="1 3">Belongs to the short-chain dehydrogenases/reductases (SDR) family.</text>
</comment>
<dbReference type="PRINTS" id="PR00081">
    <property type="entry name" value="GDHRDH"/>
</dbReference>
<evidence type="ECO:0000313" key="6">
    <source>
        <dbReference type="Proteomes" id="UP000502415"/>
    </source>
</evidence>
<sequence length="269" mass="28953">MDLGNRVAVITGAGNGIGRALALALAGRGCHLALVDIDGEAAADTARAAQHLDVRATAHRVDVADRAAVRALPRQVDAAHKRVDLLVNNAGVALGGSFEQVDEDDFDWLLEINFGGVVRMTRAFLPLLRTSDEARIVNLSSIYGIITPPGQTAYAASKFAVRGFSHALRHELQGSCVGVSVVHPGGVATAIARNARMPRHATPEQIERGRRQVQRLLRMPPERAADIIARGIQQRRARILVGSDAVTAAWLERLAPVGYWDVLKRLLGR</sequence>
<dbReference type="PANTHER" id="PTHR44196:SF1">
    <property type="entry name" value="DEHYDROGENASE_REDUCTASE SDR FAMILY MEMBER 7B"/>
    <property type="match status" value="1"/>
</dbReference>
<dbReference type="AlphaFoldDB" id="A0A7Z2W0F9"/>
<accession>A0A7Z2W0F9</accession>
<evidence type="ECO:0000313" key="5">
    <source>
        <dbReference type="EMBL" id="QJE02212.1"/>
    </source>
</evidence>
<name>A0A7Z2W0F9_9BURK</name>
<dbReference type="InterPro" id="IPR020904">
    <property type="entry name" value="Sc_DH/Rdtase_CS"/>
</dbReference>
<gene>
    <name evidence="5" type="ORF">HH212_21125</name>
</gene>
<dbReference type="InterPro" id="IPR036291">
    <property type="entry name" value="NAD(P)-bd_dom_sf"/>
</dbReference>
<feature type="domain" description="Ketoreductase" evidence="4">
    <location>
        <begin position="6"/>
        <end position="190"/>
    </location>
</feature>
<protein>
    <submittedName>
        <fullName evidence="5">SDR family oxidoreductase</fullName>
    </submittedName>
</protein>
<keyword evidence="6" id="KW-1185">Reference proteome</keyword>
<evidence type="ECO:0000259" key="4">
    <source>
        <dbReference type="SMART" id="SM00822"/>
    </source>
</evidence>
<organism evidence="5 6">
    <name type="scientific">Massilia forsythiae</name>
    <dbReference type="NCBI Taxonomy" id="2728020"/>
    <lineage>
        <taxon>Bacteria</taxon>
        <taxon>Pseudomonadati</taxon>
        <taxon>Pseudomonadota</taxon>
        <taxon>Betaproteobacteria</taxon>
        <taxon>Burkholderiales</taxon>
        <taxon>Oxalobacteraceae</taxon>
        <taxon>Telluria group</taxon>
        <taxon>Massilia</taxon>
    </lineage>
</organism>
<evidence type="ECO:0000256" key="2">
    <source>
        <dbReference type="ARBA" id="ARBA00023002"/>
    </source>
</evidence>
<keyword evidence="2" id="KW-0560">Oxidoreductase</keyword>
<dbReference type="FunFam" id="3.40.50.720:FF:000084">
    <property type="entry name" value="Short-chain dehydrogenase reductase"/>
    <property type="match status" value="1"/>
</dbReference>
<dbReference type="Gene3D" id="3.40.50.720">
    <property type="entry name" value="NAD(P)-binding Rossmann-like Domain"/>
    <property type="match status" value="1"/>
</dbReference>
<dbReference type="Proteomes" id="UP000502415">
    <property type="component" value="Chromosome"/>
</dbReference>
<dbReference type="InterPro" id="IPR057326">
    <property type="entry name" value="KR_dom"/>
</dbReference>
<dbReference type="InterPro" id="IPR002347">
    <property type="entry name" value="SDR_fam"/>
</dbReference>
<evidence type="ECO:0000256" key="1">
    <source>
        <dbReference type="ARBA" id="ARBA00006484"/>
    </source>
</evidence>
<dbReference type="GO" id="GO:0016020">
    <property type="term" value="C:membrane"/>
    <property type="evidence" value="ECO:0007669"/>
    <property type="project" value="TreeGrafter"/>
</dbReference>
<dbReference type="GO" id="GO:0016491">
    <property type="term" value="F:oxidoreductase activity"/>
    <property type="evidence" value="ECO:0007669"/>
    <property type="project" value="UniProtKB-KW"/>
</dbReference>
<dbReference type="SUPFAM" id="SSF51735">
    <property type="entry name" value="NAD(P)-binding Rossmann-fold domains"/>
    <property type="match status" value="1"/>
</dbReference>
<dbReference type="CDD" id="cd05233">
    <property type="entry name" value="SDR_c"/>
    <property type="match status" value="1"/>
</dbReference>
<dbReference type="EMBL" id="CP051685">
    <property type="protein sequence ID" value="QJE02212.1"/>
    <property type="molecule type" value="Genomic_DNA"/>
</dbReference>
<dbReference type="Pfam" id="PF00106">
    <property type="entry name" value="adh_short"/>
    <property type="match status" value="1"/>
</dbReference>
<evidence type="ECO:0000256" key="3">
    <source>
        <dbReference type="RuleBase" id="RU000363"/>
    </source>
</evidence>
<reference evidence="5 6" key="1">
    <citation type="submission" date="2020-04" db="EMBL/GenBank/DDBJ databases">
        <title>Genome sequencing of novel species.</title>
        <authorList>
            <person name="Heo J."/>
            <person name="Kim S.-J."/>
            <person name="Kim J.-S."/>
            <person name="Hong S.-B."/>
            <person name="Kwon S.-W."/>
        </authorList>
    </citation>
    <scope>NUCLEOTIDE SEQUENCE [LARGE SCALE GENOMIC DNA]</scope>
    <source>
        <strain evidence="5 6">GN2-R2</strain>
    </source>
</reference>
<dbReference type="PANTHER" id="PTHR44196">
    <property type="entry name" value="DEHYDROGENASE/REDUCTASE SDR FAMILY MEMBER 7B"/>
    <property type="match status" value="1"/>
</dbReference>
<dbReference type="SMART" id="SM00822">
    <property type="entry name" value="PKS_KR"/>
    <property type="match status" value="1"/>
</dbReference>
<dbReference type="KEGG" id="mfy:HH212_21125"/>
<proteinExistence type="inferred from homology"/>
<dbReference type="RefSeq" id="WP_170204299.1">
    <property type="nucleotide sequence ID" value="NZ_CP051685.1"/>
</dbReference>
<dbReference type="PRINTS" id="PR00080">
    <property type="entry name" value="SDRFAMILY"/>
</dbReference>
<dbReference type="PROSITE" id="PS00061">
    <property type="entry name" value="ADH_SHORT"/>
    <property type="match status" value="1"/>
</dbReference>